<feature type="region of interest" description="Disordered" evidence="1">
    <location>
        <begin position="495"/>
        <end position="613"/>
    </location>
</feature>
<dbReference type="PANTHER" id="PTHR33671:SF2">
    <property type="entry name" value="N-METHYLTRANSFERASE, PUTATIVE (DUF688)-RELATED"/>
    <property type="match status" value="1"/>
</dbReference>
<feature type="region of interest" description="Disordered" evidence="1">
    <location>
        <begin position="296"/>
        <end position="332"/>
    </location>
</feature>
<keyword evidence="3" id="KW-1185">Reference proteome</keyword>
<feature type="region of interest" description="Disordered" evidence="1">
    <location>
        <begin position="19"/>
        <end position="38"/>
    </location>
</feature>
<feature type="region of interest" description="Disordered" evidence="1">
    <location>
        <begin position="206"/>
        <end position="262"/>
    </location>
</feature>
<accession>S8D500</accession>
<organism evidence="2 3">
    <name type="scientific">Genlisea aurea</name>
    <dbReference type="NCBI Taxonomy" id="192259"/>
    <lineage>
        <taxon>Eukaryota</taxon>
        <taxon>Viridiplantae</taxon>
        <taxon>Streptophyta</taxon>
        <taxon>Embryophyta</taxon>
        <taxon>Tracheophyta</taxon>
        <taxon>Spermatophyta</taxon>
        <taxon>Magnoliopsida</taxon>
        <taxon>eudicotyledons</taxon>
        <taxon>Gunneridae</taxon>
        <taxon>Pentapetalae</taxon>
        <taxon>asterids</taxon>
        <taxon>lamiids</taxon>
        <taxon>Lamiales</taxon>
        <taxon>Lentibulariaceae</taxon>
        <taxon>Genlisea</taxon>
    </lineage>
</organism>
<dbReference type="AlphaFoldDB" id="S8D500"/>
<reference evidence="2 3" key="1">
    <citation type="journal article" date="2013" name="BMC Genomics">
        <title>The miniature genome of a carnivorous plant Genlisea aurea contains a low number of genes and short non-coding sequences.</title>
        <authorList>
            <person name="Leushkin E.V."/>
            <person name="Sutormin R.A."/>
            <person name="Nabieva E.R."/>
            <person name="Penin A.A."/>
            <person name="Kondrashov A.S."/>
            <person name="Logacheva M.D."/>
        </authorList>
    </citation>
    <scope>NUCLEOTIDE SEQUENCE [LARGE SCALE GENOMIC DNA]</scope>
</reference>
<gene>
    <name evidence="2" type="ORF">M569_17039</name>
</gene>
<sequence length="613" mass="67768">MEKRKLNLSAPLLSARRYSSPLKSGEMAVENQPPIRQHPRAPLLEPHWNFDDPLKPAAGGGGIPFQWELSPGRPRDDLFRRYHSGEISKAPPPPVGRTSYFSGEVTRLTPARFSDHHHSSNSIYKPQVEAFSFNDHAHLVEKLNDSLNCDEGTDSETFSSALDLNYAVNGNAKKPSGKSSSVDTQTRDLMMNRFLQAAKAAVVETPEFAPKKLPKPANKKPPNNAPSSSSYASPYHKQSGNGSEFESEDDDQDCKNNNTASKKSGKAWGILPRFCVKNTLCLLNPIPGIKSRMHLQHTTTPSTPTAAAAASAGRFTRNARSGPLDKSGFPLFPEPQKKKFYSGLLSRDLLKNESKLTAEDRDRRHLANSQDSFFRAGLSPLRRYRSGNPSPHRNDLPKSSFSGPLNESASAENSNSNSNASNKIASSRKLFNALNNVSRNHTYVGGGGGGDAVEKTVYIDKCSYNKNDDANPEKCPKFGQVVQDDFSFVFDAKMKGRHHHHHPHHHHGHHVDTFGSVRKPDGRAANSKQVPPDEKKPKEAAVKKKPAATTPLGPPLPNSPSESWLWKTLPAIPKPQRSSSHSQPLQKNRVPQNHRPYSQELMPRSNHRQIIRS</sequence>
<dbReference type="PANTHER" id="PTHR33671">
    <property type="entry name" value="N-METHYLTRANSFERASE, PUTATIVE (DUF688)-RELATED"/>
    <property type="match status" value="1"/>
</dbReference>
<dbReference type="OrthoDB" id="677721at2759"/>
<feature type="compositionally biased region" description="Polar residues" evidence="1">
    <location>
        <begin position="387"/>
        <end position="405"/>
    </location>
</feature>
<name>S8D500_9LAMI</name>
<dbReference type="EMBL" id="AUSU01009848">
    <property type="protein sequence ID" value="EPS57778.1"/>
    <property type="molecule type" value="Genomic_DNA"/>
</dbReference>
<dbReference type="Proteomes" id="UP000015453">
    <property type="component" value="Unassembled WGS sequence"/>
</dbReference>
<protein>
    <submittedName>
        <fullName evidence="2">Uncharacterized protein</fullName>
    </submittedName>
</protein>
<proteinExistence type="predicted"/>
<feature type="compositionally biased region" description="Low complexity" evidence="1">
    <location>
        <begin position="298"/>
        <end position="312"/>
    </location>
</feature>
<feature type="region of interest" description="Disordered" evidence="1">
    <location>
        <begin position="378"/>
        <end position="422"/>
    </location>
</feature>
<evidence type="ECO:0000256" key="1">
    <source>
        <dbReference type="SAM" id="MobiDB-lite"/>
    </source>
</evidence>
<dbReference type="Pfam" id="PF05097">
    <property type="entry name" value="DUF688"/>
    <property type="match status" value="1"/>
</dbReference>
<evidence type="ECO:0000313" key="3">
    <source>
        <dbReference type="Proteomes" id="UP000015453"/>
    </source>
</evidence>
<feature type="compositionally biased region" description="Polar residues" evidence="1">
    <location>
        <begin position="576"/>
        <end position="591"/>
    </location>
</feature>
<feature type="compositionally biased region" description="Low complexity" evidence="1">
    <location>
        <begin position="220"/>
        <end position="234"/>
    </location>
</feature>
<evidence type="ECO:0000313" key="2">
    <source>
        <dbReference type="EMBL" id="EPS57778.1"/>
    </source>
</evidence>
<comment type="caution">
    <text evidence="2">The sequence shown here is derived from an EMBL/GenBank/DDBJ whole genome shotgun (WGS) entry which is preliminary data.</text>
</comment>
<feature type="compositionally biased region" description="Low complexity" evidence="1">
    <location>
        <begin position="406"/>
        <end position="422"/>
    </location>
</feature>
<feature type="compositionally biased region" description="Basic and acidic residues" evidence="1">
    <location>
        <begin position="531"/>
        <end position="542"/>
    </location>
</feature>
<feature type="compositionally biased region" description="Basic residues" evidence="1">
    <location>
        <begin position="495"/>
        <end position="509"/>
    </location>
</feature>
<dbReference type="InterPro" id="IPR007789">
    <property type="entry name" value="DUF688"/>
</dbReference>